<feature type="DNA-binding region" description="H-T-H motif" evidence="2">
    <location>
        <begin position="34"/>
        <end position="53"/>
    </location>
</feature>
<organism evidence="4 5">
    <name type="scientific">Fusibacter paucivorans</name>
    <dbReference type="NCBI Taxonomy" id="76009"/>
    <lineage>
        <taxon>Bacteria</taxon>
        <taxon>Bacillati</taxon>
        <taxon>Bacillota</taxon>
        <taxon>Clostridia</taxon>
        <taxon>Eubacteriales</taxon>
        <taxon>Eubacteriales Family XII. Incertae Sedis</taxon>
        <taxon>Fusibacter</taxon>
    </lineage>
</organism>
<dbReference type="InterPro" id="IPR001647">
    <property type="entry name" value="HTH_TetR"/>
</dbReference>
<dbReference type="PROSITE" id="PS50977">
    <property type="entry name" value="HTH_TETR_2"/>
    <property type="match status" value="1"/>
</dbReference>
<protein>
    <submittedName>
        <fullName evidence="4">TetR/AcrR family transcriptional regulator</fullName>
    </submittedName>
</protein>
<dbReference type="Gene3D" id="1.10.357.10">
    <property type="entry name" value="Tetracycline Repressor, domain 2"/>
    <property type="match status" value="1"/>
</dbReference>
<evidence type="ECO:0000313" key="5">
    <source>
        <dbReference type="Proteomes" id="UP000746471"/>
    </source>
</evidence>
<reference evidence="4 5" key="1">
    <citation type="submission" date="2021-05" db="EMBL/GenBank/DDBJ databases">
        <title>Fusibacter ferrireducens sp. nov., an anaerobic, sulfur- and Fe-reducing bacterium isolated from the mangrove sediment.</title>
        <authorList>
            <person name="Qiu D."/>
        </authorList>
    </citation>
    <scope>NUCLEOTIDE SEQUENCE [LARGE SCALE GENOMIC DNA]</scope>
    <source>
        <strain evidence="4 5">DSM 12116</strain>
    </source>
</reference>
<dbReference type="InterPro" id="IPR009057">
    <property type="entry name" value="Homeodomain-like_sf"/>
</dbReference>
<dbReference type="EMBL" id="JAHBCL010000010">
    <property type="protein sequence ID" value="MBS7526437.1"/>
    <property type="molecule type" value="Genomic_DNA"/>
</dbReference>
<accession>A0ABS5PNE1</accession>
<dbReference type="InterPro" id="IPR050624">
    <property type="entry name" value="HTH-type_Tx_Regulator"/>
</dbReference>
<sequence>MGKAFEEAEREKLRGALIEAGIRFFSEMPYERVKIEAIAKAVGIGKGTFYRFFDTKEALFVACTMAYEEVMQAQILKEIAAIEDGVGRLRKCLSDMLMIIREDDFIRQLIAAKGIDILSNTRTEDEKSAMFEVDVAFLWAIIGEDVKLRVSPEIAVELLRSLFYLAVLNPVIEIDVARYYDHLIHAVLVEILEAL</sequence>
<comment type="caution">
    <text evidence="4">The sequence shown here is derived from an EMBL/GenBank/DDBJ whole genome shotgun (WGS) entry which is preliminary data.</text>
</comment>
<name>A0ABS5PNE1_9FIRM</name>
<dbReference type="SUPFAM" id="SSF46689">
    <property type="entry name" value="Homeodomain-like"/>
    <property type="match status" value="1"/>
</dbReference>
<evidence type="ECO:0000259" key="3">
    <source>
        <dbReference type="PROSITE" id="PS50977"/>
    </source>
</evidence>
<feature type="domain" description="HTH tetR-type" evidence="3">
    <location>
        <begin position="11"/>
        <end position="71"/>
    </location>
</feature>
<dbReference type="PANTHER" id="PTHR43479:SF11">
    <property type="entry name" value="ACREF_ENVCD OPERON REPRESSOR-RELATED"/>
    <property type="match status" value="1"/>
</dbReference>
<dbReference type="PRINTS" id="PR00455">
    <property type="entry name" value="HTHTETR"/>
</dbReference>
<keyword evidence="1 2" id="KW-0238">DNA-binding</keyword>
<dbReference type="RefSeq" id="WP_213236295.1">
    <property type="nucleotide sequence ID" value="NZ_JAHBCL010000010.1"/>
</dbReference>
<proteinExistence type="predicted"/>
<evidence type="ECO:0000256" key="2">
    <source>
        <dbReference type="PROSITE-ProRule" id="PRU00335"/>
    </source>
</evidence>
<gene>
    <name evidence="4" type="ORF">KHM83_07085</name>
</gene>
<dbReference type="Pfam" id="PF00440">
    <property type="entry name" value="TetR_N"/>
    <property type="match status" value="1"/>
</dbReference>
<dbReference type="PANTHER" id="PTHR43479">
    <property type="entry name" value="ACREF/ENVCD OPERON REPRESSOR-RELATED"/>
    <property type="match status" value="1"/>
</dbReference>
<evidence type="ECO:0000313" key="4">
    <source>
        <dbReference type="EMBL" id="MBS7526437.1"/>
    </source>
</evidence>
<evidence type="ECO:0000256" key="1">
    <source>
        <dbReference type="ARBA" id="ARBA00023125"/>
    </source>
</evidence>
<dbReference type="Proteomes" id="UP000746471">
    <property type="component" value="Unassembled WGS sequence"/>
</dbReference>
<keyword evidence="5" id="KW-1185">Reference proteome</keyword>